<dbReference type="HOGENOM" id="CLU_216018_0_0_6"/>
<reference evidence="1" key="2">
    <citation type="submission" date="2008-07" db="EMBL/GenBank/DDBJ databases">
        <authorList>
            <consortium name="Broad Institute Genome Sequencing Platform"/>
            <person name="Colwell R."/>
            <person name="Grim C.J."/>
            <person name="Young S."/>
            <person name="Jaffe D."/>
            <person name="Gnerre S."/>
            <person name="Berlin A."/>
            <person name="Heiman D."/>
            <person name="Hepburn T."/>
            <person name="Shea T."/>
            <person name="Sykes S."/>
            <person name="Alvarado L."/>
            <person name="Kodira C."/>
            <person name="Heidelberg J."/>
            <person name="Lander E."/>
            <person name="Galagan J."/>
            <person name="Nusbaum C."/>
            <person name="Birren B."/>
        </authorList>
    </citation>
    <scope>NUCLEOTIDE SEQUENCE [LARGE SCALE GENOMIC DNA]</scope>
    <source>
        <strain evidence="1">MO10</strain>
    </source>
</reference>
<accession>A0A0X1L203</accession>
<proteinExistence type="predicted"/>
<evidence type="ECO:0000313" key="1">
    <source>
        <dbReference type="EMBL" id="EET24608.1"/>
    </source>
</evidence>
<dbReference type="Proteomes" id="UP000004687">
    <property type="component" value="Unassembled WGS sequence"/>
</dbReference>
<sequence length="43" mass="5084">MANSTLNAVSFDSSLHSFWRWTCVCLMLLRKMTFKQMCLKNHC</sequence>
<name>A0A0X1L203_VIBCO</name>
<gene>
    <name evidence="1" type="ORF">VchoM_02635</name>
</gene>
<dbReference type="AlphaFoldDB" id="A0A0X1L203"/>
<dbReference type="EMBL" id="DS990137">
    <property type="protein sequence ID" value="EET24608.1"/>
    <property type="molecule type" value="Genomic_DNA"/>
</dbReference>
<reference evidence="1" key="1">
    <citation type="submission" date="2005-09" db="EMBL/GenBank/DDBJ databases">
        <title>Annotation of Vibrio cholerae MO10.</title>
        <authorList>
            <person name="Colwell R."/>
            <person name="Grim C.J."/>
            <person name="Young S."/>
            <person name="Jaffe D."/>
            <person name="Gnerre S."/>
            <person name="Berlin A."/>
            <person name="Heiman D."/>
            <person name="Hepburn T."/>
            <person name="Shea T."/>
            <person name="Sykes S."/>
            <person name="Yandava C."/>
            <person name="Alvarado L."/>
            <person name="Kodira C."/>
            <person name="Borodovsky M."/>
            <person name="Heidelberg J."/>
            <person name="Lander E."/>
            <person name="Galagan J."/>
            <person name="Nusbaum C."/>
            <person name="Birren B."/>
        </authorList>
    </citation>
    <scope>NUCLEOTIDE SEQUENCE [LARGE SCALE GENOMIC DNA]</scope>
    <source>
        <strain evidence="1">MO10</strain>
    </source>
</reference>
<organism evidence="1">
    <name type="scientific">Vibrio cholerae (strain MO10)</name>
    <dbReference type="NCBI Taxonomy" id="345072"/>
    <lineage>
        <taxon>Bacteria</taxon>
        <taxon>Pseudomonadati</taxon>
        <taxon>Pseudomonadota</taxon>
        <taxon>Gammaproteobacteria</taxon>
        <taxon>Vibrionales</taxon>
        <taxon>Vibrionaceae</taxon>
        <taxon>Vibrio</taxon>
    </lineage>
</organism>
<protein>
    <submittedName>
        <fullName evidence="1">Cell volume regulation protein A</fullName>
    </submittedName>
</protein>